<proteinExistence type="predicted"/>
<dbReference type="PANTHER" id="PTHR33744">
    <property type="entry name" value="CARBOHYDRATE DIACID REGULATOR"/>
    <property type="match status" value="1"/>
</dbReference>
<comment type="caution">
    <text evidence="3">The sequence shown here is derived from an EMBL/GenBank/DDBJ whole genome shotgun (WGS) entry which is preliminary data.</text>
</comment>
<dbReference type="Pfam" id="PF14361">
    <property type="entry name" value="RsbRD_N"/>
    <property type="match status" value="1"/>
</dbReference>
<dbReference type="Proteomes" id="UP001230317">
    <property type="component" value="Unassembled WGS sequence"/>
</dbReference>
<dbReference type="InterPro" id="IPR042070">
    <property type="entry name" value="PucR_C-HTH_sf"/>
</dbReference>
<organism evidence="3 4">
    <name type="scientific">Corynebacterium accolens</name>
    <dbReference type="NCBI Taxonomy" id="38284"/>
    <lineage>
        <taxon>Bacteria</taxon>
        <taxon>Bacillati</taxon>
        <taxon>Actinomycetota</taxon>
        <taxon>Actinomycetes</taxon>
        <taxon>Mycobacteriales</taxon>
        <taxon>Corynebacteriaceae</taxon>
        <taxon>Corynebacterium</taxon>
    </lineage>
</organism>
<evidence type="ECO:0000259" key="1">
    <source>
        <dbReference type="Pfam" id="PF13556"/>
    </source>
</evidence>
<protein>
    <submittedName>
        <fullName evidence="3">Helix-turn-helix domain-containing protein</fullName>
    </submittedName>
</protein>
<dbReference type="InterPro" id="IPR025736">
    <property type="entry name" value="PucR_C-HTH_dom"/>
</dbReference>
<dbReference type="PANTHER" id="PTHR33744:SF7">
    <property type="entry name" value="PUCR FAMILY TRANSCRIPTIONAL REGULATOR"/>
    <property type="match status" value="1"/>
</dbReference>
<evidence type="ECO:0000313" key="3">
    <source>
        <dbReference type="EMBL" id="MDK4335607.1"/>
    </source>
</evidence>
<sequence>MPAERLDTEWNDLVRSIEGDVGTFVDEFITEFLARSPYGDIAVDESDLRETSRAVFTALITKLWDAPQGESALPVGEQAALDRRLQEFGRLRALQGISITAVVEIMRLDFIVLWRGLAKRSTPQTQRALIANAERVQAAVDEISSQVRVAFMQQQAAMRNDARVSAHRHLERLFNAPELSQNQLESIAQALGVDQHEVYDVLVAGPSHAAQLEQALAPYLAAGSAWGIYVRQAFCAFYPVATARGNEAAPTASPEVADALAPEESCGLDRAREMTAKAVSSIVLPAQRGIGAVRACSGGLIDMAAAVEASGVMGDKGPIAAEEALPIALSSYAYHLLPGGTDEPVNCMERLPDKERTKLIDTVTSYFADGSIKSTARALDCHRNTVINRLKHFHEVTGLSPLVPADAFYIGMVLYRLKHPVK</sequence>
<dbReference type="Pfam" id="PF13556">
    <property type="entry name" value="HTH_30"/>
    <property type="match status" value="1"/>
</dbReference>
<dbReference type="InterPro" id="IPR025751">
    <property type="entry name" value="RsbRD_N_dom"/>
</dbReference>
<feature type="domain" description="RsbT co-antagonist protein RsbRD N-terminal" evidence="2">
    <location>
        <begin position="24"/>
        <end position="160"/>
    </location>
</feature>
<dbReference type="EMBL" id="JASNVU010000012">
    <property type="protein sequence ID" value="MDK4335607.1"/>
    <property type="molecule type" value="Genomic_DNA"/>
</dbReference>
<dbReference type="AlphaFoldDB" id="A0AAP4C052"/>
<accession>A0AAP4C052</accession>
<feature type="domain" description="PucR C-terminal helix-turn-helix" evidence="1">
    <location>
        <begin position="359"/>
        <end position="413"/>
    </location>
</feature>
<dbReference type="RefSeq" id="WP_284636568.1">
    <property type="nucleotide sequence ID" value="NZ_JASNUS010000019.1"/>
</dbReference>
<evidence type="ECO:0000313" key="4">
    <source>
        <dbReference type="Proteomes" id="UP001230317"/>
    </source>
</evidence>
<dbReference type="InterPro" id="IPR051448">
    <property type="entry name" value="CdaR-like_regulators"/>
</dbReference>
<evidence type="ECO:0000259" key="2">
    <source>
        <dbReference type="Pfam" id="PF14361"/>
    </source>
</evidence>
<dbReference type="Gene3D" id="1.10.10.2840">
    <property type="entry name" value="PucR C-terminal helix-turn-helix domain"/>
    <property type="match status" value="1"/>
</dbReference>
<gene>
    <name evidence="3" type="ORF">QPX58_09320</name>
</gene>
<reference evidence="3" key="1">
    <citation type="submission" date="2023-05" db="EMBL/GenBank/DDBJ databases">
        <title>Metabolic capabilities are highly conserved among human nasal-associated Corynebacterium species in pangenomic analyses.</title>
        <authorList>
            <person name="Tran T.H."/>
            <person name="Roberts A.Q."/>
            <person name="Escapa I.F."/>
            <person name="Gao W."/>
            <person name="Conlan S."/>
            <person name="Kong H."/>
            <person name="Segre J.A."/>
            <person name="Kelly M.S."/>
            <person name="Lemon K.P."/>
        </authorList>
    </citation>
    <scope>NUCLEOTIDE SEQUENCE</scope>
    <source>
        <strain evidence="3">KPL2618</strain>
    </source>
</reference>
<name>A0AAP4C052_9CORY</name>